<evidence type="ECO:0000313" key="2">
    <source>
        <dbReference type="EMBL" id="PUV25203.1"/>
    </source>
</evidence>
<dbReference type="Pfam" id="PF00480">
    <property type="entry name" value="ROK"/>
    <property type="match status" value="2"/>
</dbReference>
<dbReference type="PANTHER" id="PTHR18964">
    <property type="entry name" value="ROK (REPRESSOR, ORF, KINASE) FAMILY"/>
    <property type="match status" value="1"/>
</dbReference>
<organism evidence="2 3">
    <name type="scientific">Sphingobacterium athyrii</name>
    <dbReference type="NCBI Taxonomy" id="2152717"/>
    <lineage>
        <taxon>Bacteria</taxon>
        <taxon>Pseudomonadati</taxon>
        <taxon>Bacteroidota</taxon>
        <taxon>Sphingobacteriia</taxon>
        <taxon>Sphingobacteriales</taxon>
        <taxon>Sphingobacteriaceae</taxon>
        <taxon>Sphingobacterium</taxon>
    </lineage>
</organism>
<dbReference type="PANTHER" id="PTHR18964:SF149">
    <property type="entry name" value="BIFUNCTIONAL UDP-N-ACETYLGLUCOSAMINE 2-EPIMERASE_N-ACETYLMANNOSAMINE KINASE"/>
    <property type="match status" value="1"/>
</dbReference>
<comment type="caution">
    <text evidence="2">The sequence shown here is derived from an EMBL/GenBank/DDBJ whole genome shotgun (WGS) entry which is preliminary data.</text>
</comment>
<protein>
    <submittedName>
        <fullName evidence="2">ROK family protein</fullName>
    </submittedName>
</protein>
<dbReference type="InterPro" id="IPR043129">
    <property type="entry name" value="ATPase_NBD"/>
</dbReference>
<dbReference type="EMBL" id="QCXX01000002">
    <property type="protein sequence ID" value="PUV25203.1"/>
    <property type="molecule type" value="Genomic_DNA"/>
</dbReference>
<reference evidence="2 3" key="1">
    <citation type="submission" date="2018-04" db="EMBL/GenBank/DDBJ databases">
        <title>Sphingobacterium sp. M46 Genome.</title>
        <authorList>
            <person name="Cheng J."/>
            <person name="Li Y."/>
        </authorList>
    </citation>
    <scope>NUCLEOTIDE SEQUENCE [LARGE SCALE GENOMIC DNA]</scope>
    <source>
        <strain evidence="2 3">M46</strain>
    </source>
</reference>
<dbReference type="SUPFAM" id="SSF53067">
    <property type="entry name" value="Actin-like ATPase domain"/>
    <property type="match status" value="1"/>
</dbReference>
<gene>
    <name evidence="2" type="ORF">DCO56_09725</name>
</gene>
<evidence type="ECO:0000313" key="3">
    <source>
        <dbReference type="Proteomes" id="UP000250831"/>
    </source>
</evidence>
<sequence>MKLANNDDLIAAADIGGSHITVGFVQHGFPKIIDADTIRIKLNSKGTQEEILNAWFDAFEQLAFKKDRGIRRMAFAMPGPFDYQKGVSLIKGLDKYESLYGENIKSIVARHFKIDETNILFRNDAEAFLHGEVMAAALAADRRILGITLGTGFGSAISQYGDTKDLNLGLAAFKDSIADDFLTTRWFRSAYEKAGRTGLEVQEISYLARRGEPLALKLFDEFTENLTAVLHQFSAELSPDDIIIGGNIAKAQDLFLPRVRKRLELLGIRANFHLAQLGEHSAMVGSAYLFTQKTIIK</sequence>
<evidence type="ECO:0000256" key="1">
    <source>
        <dbReference type="ARBA" id="ARBA00006479"/>
    </source>
</evidence>
<dbReference type="Gene3D" id="3.30.420.40">
    <property type="match status" value="2"/>
</dbReference>
<comment type="similarity">
    <text evidence="1">Belongs to the ROK (NagC/XylR) family.</text>
</comment>
<accession>A0A363NWW1</accession>
<dbReference type="RefSeq" id="WP_108633537.1">
    <property type="nucleotide sequence ID" value="NZ_QCXX01000002.1"/>
</dbReference>
<dbReference type="AlphaFoldDB" id="A0A363NWW1"/>
<dbReference type="Proteomes" id="UP000250831">
    <property type="component" value="Unassembled WGS sequence"/>
</dbReference>
<name>A0A363NWW1_9SPHI</name>
<dbReference type="OrthoDB" id="49666at2"/>
<dbReference type="InterPro" id="IPR000600">
    <property type="entry name" value="ROK"/>
</dbReference>
<keyword evidence="3" id="KW-1185">Reference proteome</keyword>
<proteinExistence type="inferred from homology"/>
<dbReference type="CDD" id="cd23763">
    <property type="entry name" value="ASKHA_ATPase_ROK"/>
    <property type="match status" value="1"/>
</dbReference>